<proteinExistence type="predicted"/>
<dbReference type="PANTHER" id="PTHR46148">
    <property type="entry name" value="CHROMO DOMAIN-CONTAINING PROTEIN"/>
    <property type="match status" value="1"/>
</dbReference>
<evidence type="ECO:0000313" key="2">
    <source>
        <dbReference type="Proteomes" id="UP001234989"/>
    </source>
</evidence>
<dbReference type="PANTHER" id="PTHR46148:SF56">
    <property type="entry name" value="RETROTRANSPOSON PROTEIN"/>
    <property type="match status" value="1"/>
</dbReference>
<dbReference type="AlphaFoldDB" id="A0AAF0PZD5"/>
<gene>
    <name evidence="1" type="ORF">MTR67_007022</name>
</gene>
<organism evidence="1 2">
    <name type="scientific">Solanum verrucosum</name>
    <dbReference type="NCBI Taxonomy" id="315347"/>
    <lineage>
        <taxon>Eukaryota</taxon>
        <taxon>Viridiplantae</taxon>
        <taxon>Streptophyta</taxon>
        <taxon>Embryophyta</taxon>
        <taxon>Tracheophyta</taxon>
        <taxon>Spermatophyta</taxon>
        <taxon>Magnoliopsida</taxon>
        <taxon>eudicotyledons</taxon>
        <taxon>Gunneridae</taxon>
        <taxon>Pentapetalae</taxon>
        <taxon>asterids</taxon>
        <taxon>lamiids</taxon>
        <taxon>Solanales</taxon>
        <taxon>Solanaceae</taxon>
        <taxon>Solanoideae</taxon>
        <taxon>Solaneae</taxon>
        <taxon>Solanum</taxon>
    </lineage>
</organism>
<keyword evidence="2" id="KW-1185">Reference proteome</keyword>
<evidence type="ECO:0000313" key="1">
    <source>
        <dbReference type="EMBL" id="WMV13637.1"/>
    </source>
</evidence>
<accession>A0AAF0PZD5</accession>
<sequence>MEKVKIIQERLKTVQSRHKSYTDVRRRDLEFEVDDWVYLKVSAMKGVMRLGNKGKLSPRYIIPYRDIQEDWQQVYGDPSLIIPTEDIGIKDNFSYEEISVQNLDCQLQKLRTKEVASVKVLWRNQFVEEAKEDMKKRYLRFRRNSKLRY</sequence>
<reference evidence="1" key="1">
    <citation type="submission" date="2023-08" db="EMBL/GenBank/DDBJ databases">
        <title>A de novo genome assembly of Solanum verrucosum Schlechtendal, a Mexican diploid species geographically isolated from the other diploid A-genome species in potato relatives.</title>
        <authorList>
            <person name="Hosaka K."/>
        </authorList>
    </citation>
    <scope>NUCLEOTIDE SEQUENCE</scope>
    <source>
        <tissue evidence="1">Young leaves</tissue>
    </source>
</reference>
<dbReference type="Proteomes" id="UP001234989">
    <property type="component" value="Chromosome 2"/>
</dbReference>
<protein>
    <submittedName>
        <fullName evidence="1">Uncharacterized protein</fullName>
    </submittedName>
</protein>
<name>A0AAF0PZD5_SOLVR</name>
<dbReference type="EMBL" id="CP133613">
    <property type="protein sequence ID" value="WMV13637.1"/>
    <property type="molecule type" value="Genomic_DNA"/>
</dbReference>